<protein>
    <submittedName>
        <fullName evidence="3">Hydroxypyruvate isomerase</fullName>
    </submittedName>
</protein>
<evidence type="ECO:0000256" key="1">
    <source>
        <dbReference type="SAM" id="SignalP"/>
    </source>
</evidence>
<dbReference type="Gene3D" id="3.20.20.150">
    <property type="entry name" value="Divalent-metal-dependent TIM barrel enzymes"/>
    <property type="match status" value="1"/>
</dbReference>
<reference evidence="3 4" key="1">
    <citation type="submission" date="2017-06" db="EMBL/GenBank/DDBJ databases">
        <authorList>
            <consortium name="Pathogen Informatics"/>
        </authorList>
    </citation>
    <scope>NUCLEOTIDE SEQUENCE [LARGE SCALE GENOMIC DNA]</scope>
    <source>
        <strain evidence="3 4">NCTC12149</strain>
    </source>
</reference>
<evidence type="ECO:0000313" key="3">
    <source>
        <dbReference type="EMBL" id="SNV48447.1"/>
    </source>
</evidence>
<feature type="chain" id="PRO_5042563700" evidence="1">
    <location>
        <begin position="21"/>
        <end position="295"/>
    </location>
</feature>
<dbReference type="InterPro" id="IPR036237">
    <property type="entry name" value="Xyl_isomerase-like_sf"/>
</dbReference>
<dbReference type="EMBL" id="LT906468">
    <property type="protein sequence ID" value="SNV48447.1"/>
    <property type="molecule type" value="Genomic_DNA"/>
</dbReference>
<dbReference type="KEGG" id="smiz:4412673_01559"/>
<dbReference type="Proteomes" id="UP000215355">
    <property type="component" value="Chromosome 1"/>
</dbReference>
<keyword evidence="1" id="KW-0732">Signal</keyword>
<feature type="signal peptide" evidence="1">
    <location>
        <begin position="1"/>
        <end position="20"/>
    </location>
</feature>
<gene>
    <name evidence="3" type="ORF">SAMEA4412673_01559</name>
</gene>
<dbReference type="AlphaFoldDB" id="A0AAJ4XBV4"/>
<dbReference type="SUPFAM" id="SSF51658">
    <property type="entry name" value="Xylose isomerase-like"/>
    <property type="match status" value="1"/>
</dbReference>
<accession>A0AAJ4XBV4</accession>
<dbReference type="GO" id="GO:0016853">
    <property type="term" value="F:isomerase activity"/>
    <property type="evidence" value="ECO:0007669"/>
    <property type="project" value="UniProtKB-KW"/>
</dbReference>
<proteinExistence type="predicted"/>
<sequence>MKHLFRLLIILVLQMNFLFAQTEKSLTIKYYCTNWGMTDTWADFCKKVKEAGYDGVETWLPGNQAERAAMLEALKENGLSLGLLSGGGGDDYATYYASFGNNLKEAIKLKPDYINCHTGKEYYSFEENSKLILLASGLSKESGIPIYHETHRGRFSFAANITKGYLEKVPELTLALDISHWCVVHESLLSDQKEAVDLALSRTGHIHTRVGHQQGAQVNDPAAPEWKAALDQHLAWWDVVVDSYKKQGKSTLTMCMEFGPSGYMPTLPYTQQPVADQWSVNKYMLDLLKKRYSSL</sequence>
<organism evidence="3 4">
    <name type="scientific">Sphingobacterium mizutaii</name>
    <dbReference type="NCBI Taxonomy" id="1010"/>
    <lineage>
        <taxon>Bacteria</taxon>
        <taxon>Pseudomonadati</taxon>
        <taxon>Bacteroidota</taxon>
        <taxon>Sphingobacteriia</taxon>
        <taxon>Sphingobacteriales</taxon>
        <taxon>Sphingobacteriaceae</taxon>
        <taxon>Sphingobacterium</taxon>
    </lineage>
</organism>
<dbReference type="Pfam" id="PF01261">
    <property type="entry name" value="AP_endonuc_2"/>
    <property type="match status" value="1"/>
</dbReference>
<evidence type="ECO:0000259" key="2">
    <source>
        <dbReference type="Pfam" id="PF01261"/>
    </source>
</evidence>
<dbReference type="InterPro" id="IPR013022">
    <property type="entry name" value="Xyl_isomerase-like_TIM-brl"/>
</dbReference>
<keyword evidence="3" id="KW-0413">Isomerase</keyword>
<evidence type="ECO:0000313" key="4">
    <source>
        <dbReference type="Proteomes" id="UP000215355"/>
    </source>
</evidence>
<name>A0AAJ4XBV4_9SPHI</name>
<dbReference type="RefSeq" id="WP_093095515.1">
    <property type="nucleotide sequence ID" value="NZ_FNGK01000001.1"/>
</dbReference>
<feature type="domain" description="Xylose isomerase-like TIM barrel" evidence="2">
    <location>
        <begin position="46"/>
        <end position="208"/>
    </location>
</feature>